<evidence type="ECO:0000256" key="1">
    <source>
        <dbReference type="ARBA" id="ARBA00022729"/>
    </source>
</evidence>
<dbReference type="SUPFAM" id="SSF57501">
    <property type="entry name" value="Cystine-knot cytokines"/>
    <property type="match status" value="1"/>
</dbReference>
<feature type="chain" id="PRO_5045546666" description="Spaetzle domain-containing protein" evidence="4">
    <location>
        <begin position="27"/>
        <end position="206"/>
    </location>
</feature>
<evidence type="ECO:0000259" key="5">
    <source>
        <dbReference type="Pfam" id="PF16077"/>
    </source>
</evidence>
<protein>
    <recommendedName>
        <fullName evidence="5">Spaetzle domain-containing protein</fullName>
    </recommendedName>
</protein>
<evidence type="ECO:0000313" key="6">
    <source>
        <dbReference type="EnsemblMetazoa" id="XP_050507567.1"/>
    </source>
</evidence>
<dbReference type="Gene3D" id="2.10.90.10">
    <property type="entry name" value="Cystine-knot cytokines"/>
    <property type="match status" value="1"/>
</dbReference>
<keyword evidence="3" id="KW-0325">Glycoprotein</keyword>
<dbReference type="InterPro" id="IPR029034">
    <property type="entry name" value="Cystine-knot_cytokine"/>
</dbReference>
<dbReference type="Proteomes" id="UP001652700">
    <property type="component" value="Unplaced"/>
</dbReference>
<feature type="domain" description="Spaetzle" evidence="5">
    <location>
        <begin position="116"/>
        <end position="199"/>
    </location>
</feature>
<sequence length="206" mass="23704">MCSFSAMLLSLSLSFIILITLQPTVSNKLPYPEECNQASENVYLSPQHFKHYKKCPHQICEDQKYYPCIEIWKEMNKVTGNNPINSLFGELFKTQEMNRVLHSRVGGGTRSNTPQPLCGVTKTSLRPTVMKNVNGIWRYIVNVDKYKQTYTSEYCNNRININVGHNNIVCKQKTQRIPLLVFENGRIFYDEFEINTTCDSSCGLKS</sequence>
<dbReference type="RefSeq" id="XP_050507567.1">
    <property type="nucleotide sequence ID" value="XM_050651610.1"/>
</dbReference>
<accession>A0ABM5KBK5</accession>
<organism evidence="6 7">
    <name type="scientific">Diabrotica virgifera virgifera</name>
    <name type="common">western corn rootworm</name>
    <dbReference type="NCBI Taxonomy" id="50390"/>
    <lineage>
        <taxon>Eukaryota</taxon>
        <taxon>Metazoa</taxon>
        <taxon>Ecdysozoa</taxon>
        <taxon>Arthropoda</taxon>
        <taxon>Hexapoda</taxon>
        <taxon>Insecta</taxon>
        <taxon>Pterygota</taxon>
        <taxon>Neoptera</taxon>
        <taxon>Endopterygota</taxon>
        <taxon>Coleoptera</taxon>
        <taxon>Polyphaga</taxon>
        <taxon>Cucujiformia</taxon>
        <taxon>Chrysomeloidea</taxon>
        <taxon>Chrysomelidae</taxon>
        <taxon>Galerucinae</taxon>
        <taxon>Diabroticina</taxon>
        <taxon>Diabroticites</taxon>
        <taxon>Diabrotica</taxon>
    </lineage>
</organism>
<feature type="signal peptide" evidence="4">
    <location>
        <begin position="1"/>
        <end position="26"/>
    </location>
</feature>
<dbReference type="PANTHER" id="PTHR23199:SF12">
    <property type="entry name" value="NEUROTROPHIN 1-RELATED"/>
    <property type="match status" value="1"/>
</dbReference>
<dbReference type="GeneID" id="126885179"/>
<evidence type="ECO:0000256" key="2">
    <source>
        <dbReference type="ARBA" id="ARBA00023157"/>
    </source>
</evidence>
<dbReference type="PANTHER" id="PTHR23199">
    <property type="entry name" value="NEUROTROPHIN 1-RELATED"/>
    <property type="match status" value="1"/>
</dbReference>
<keyword evidence="2" id="KW-1015">Disulfide bond</keyword>
<name>A0ABM5KBK5_DIAVI</name>
<reference evidence="6" key="1">
    <citation type="submission" date="2025-05" db="UniProtKB">
        <authorList>
            <consortium name="EnsemblMetazoa"/>
        </authorList>
    </citation>
    <scope>IDENTIFICATION</scope>
</reference>
<keyword evidence="7" id="KW-1185">Reference proteome</keyword>
<keyword evidence="1 4" id="KW-0732">Signal</keyword>
<dbReference type="InterPro" id="IPR052444">
    <property type="entry name" value="Spz/Toll_ligand-like"/>
</dbReference>
<dbReference type="EnsemblMetazoa" id="XM_050651610.1">
    <property type="protein sequence ID" value="XP_050507567.1"/>
    <property type="gene ID" value="LOC126885179"/>
</dbReference>
<dbReference type="InterPro" id="IPR032104">
    <property type="entry name" value="Spaetzle"/>
</dbReference>
<evidence type="ECO:0000256" key="3">
    <source>
        <dbReference type="ARBA" id="ARBA00023180"/>
    </source>
</evidence>
<evidence type="ECO:0000313" key="7">
    <source>
        <dbReference type="Proteomes" id="UP001652700"/>
    </source>
</evidence>
<proteinExistence type="predicted"/>
<dbReference type="Pfam" id="PF16077">
    <property type="entry name" value="Spaetzle"/>
    <property type="match status" value="1"/>
</dbReference>
<evidence type="ECO:0000256" key="4">
    <source>
        <dbReference type="SAM" id="SignalP"/>
    </source>
</evidence>